<dbReference type="Gene3D" id="2.60.40.10">
    <property type="entry name" value="Immunoglobulins"/>
    <property type="match status" value="1"/>
</dbReference>
<reference evidence="1 2" key="1">
    <citation type="submission" date="2023-03" db="EMBL/GenBank/DDBJ databases">
        <title>Paludisphaera mucosa sp. nov. a novel planctomycete from northern fen.</title>
        <authorList>
            <person name="Ivanova A."/>
        </authorList>
    </citation>
    <scope>NUCLEOTIDE SEQUENCE [LARGE SCALE GENOMIC DNA]</scope>
    <source>
        <strain evidence="1 2">Pla2</strain>
    </source>
</reference>
<evidence type="ECO:0000313" key="2">
    <source>
        <dbReference type="Proteomes" id="UP001216907"/>
    </source>
</evidence>
<dbReference type="EMBL" id="JARRAG010000002">
    <property type="protein sequence ID" value="MDG3006998.1"/>
    <property type="molecule type" value="Genomic_DNA"/>
</dbReference>
<gene>
    <name evidence="1" type="ORF">PZE19_24790</name>
</gene>
<comment type="caution">
    <text evidence="1">The sequence shown here is derived from an EMBL/GenBank/DDBJ whole genome shotgun (WGS) entry which is preliminary data.</text>
</comment>
<sequence length="344" mass="35087">MAYTSLGFSVADLAISGESAPTAAWGGTLTIQVTLRNLGASTIVEPTSLVPATQVQIGPDGAVVPSYYTPSQADAPDSTIAVYLVPKGKGPAGGLQIGTIDAPALSQNNIEQFQSTLTLPAQPAGFAASGNYTIRLVANADRSVLESNYRNNVSAPLNVKLLPAPALSALRVTAFDVPDGLSPGDTIAPYIQVSNLGNGALTSDVQVAVVASTSPDFNLGSSIVSIYTINGGIPGLSSVPLPNAARHGRGFRALQNSGIITPRSNVATIQGANATLPTSPSTYYIGVVIDPFNQLNLPNQPANRLELVKTVTTTANPLSPTGVSGSPGAFDFQTPPDGVAIGII</sequence>
<evidence type="ECO:0008006" key="3">
    <source>
        <dbReference type="Google" id="ProtNLM"/>
    </source>
</evidence>
<dbReference type="RefSeq" id="WP_277863288.1">
    <property type="nucleotide sequence ID" value="NZ_JARRAG010000002.1"/>
</dbReference>
<evidence type="ECO:0000313" key="1">
    <source>
        <dbReference type="EMBL" id="MDG3006998.1"/>
    </source>
</evidence>
<protein>
    <recommendedName>
        <fullName evidence="3">CARDB domain-containing protein</fullName>
    </recommendedName>
</protein>
<keyword evidence="2" id="KW-1185">Reference proteome</keyword>
<dbReference type="Proteomes" id="UP001216907">
    <property type="component" value="Unassembled WGS sequence"/>
</dbReference>
<organism evidence="1 2">
    <name type="scientific">Paludisphaera mucosa</name>
    <dbReference type="NCBI Taxonomy" id="3030827"/>
    <lineage>
        <taxon>Bacteria</taxon>
        <taxon>Pseudomonadati</taxon>
        <taxon>Planctomycetota</taxon>
        <taxon>Planctomycetia</taxon>
        <taxon>Isosphaerales</taxon>
        <taxon>Isosphaeraceae</taxon>
        <taxon>Paludisphaera</taxon>
    </lineage>
</organism>
<name>A0ABT6FHD6_9BACT</name>
<accession>A0ABT6FHD6</accession>
<dbReference type="InterPro" id="IPR013783">
    <property type="entry name" value="Ig-like_fold"/>
</dbReference>
<proteinExistence type="predicted"/>